<comment type="caution">
    <text evidence="1">The sequence shown here is derived from an EMBL/GenBank/DDBJ whole genome shotgun (WGS) entry which is preliminary data.</text>
</comment>
<dbReference type="Proteomes" id="UP001148838">
    <property type="component" value="Unassembled WGS sequence"/>
</dbReference>
<dbReference type="EMBL" id="JAJSOF020000009">
    <property type="protein sequence ID" value="KAJ4445771.1"/>
    <property type="molecule type" value="Genomic_DNA"/>
</dbReference>
<protein>
    <submittedName>
        <fullName evidence="1">Uncharacterized protein</fullName>
    </submittedName>
</protein>
<sequence length="177" mass="19846">MEGEWVSSSSSSSEFEEDIENALVDADYKFITIDVGSYGRNSDGCKCWMFVTMVTGYDAHFSSVAKFKYLGAAITDINDTREEIKRVINMGNACCCWIEKHFVYLKLRSLIDTATIFDCEGGDFDYLKRAGMGNLCSQSAKDLEREKDRRNQPQQLQVVCSFAAKATVRSGGSCRRS</sequence>
<evidence type="ECO:0000313" key="1">
    <source>
        <dbReference type="EMBL" id="KAJ4445771.1"/>
    </source>
</evidence>
<evidence type="ECO:0000313" key="2">
    <source>
        <dbReference type="Proteomes" id="UP001148838"/>
    </source>
</evidence>
<keyword evidence="2" id="KW-1185">Reference proteome</keyword>
<name>A0ABQ8TIJ7_PERAM</name>
<accession>A0ABQ8TIJ7</accession>
<proteinExistence type="predicted"/>
<organism evidence="1 2">
    <name type="scientific">Periplaneta americana</name>
    <name type="common">American cockroach</name>
    <name type="synonym">Blatta americana</name>
    <dbReference type="NCBI Taxonomy" id="6978"/>
    <lineage>
        <taxon>Eukaryota</taxon>
        <taxon>Metazoa</taxon>
        <taxon>Ecdysozoa</taxon>
        <taxon>Arthropoda</taxon>
        <taxon>Hexapoda</taxon>
        <taxon>Insecta</taxon>
        <taxon>Pterygota</taxon>
        <taxon>Neoptera</taxon>
        <taxon>Polyneoptera</taxon>
        <taxon>Dictyoptera</taxon>
        <taxon>Blattodea</taxon>
        <taxon>Blattoidea</taxon>
        <taxon>Blattidae</taxon>
        <taxon>Blattinae</taxon>
        <taxon>Periplaneta</taxon>
    </lineage>
</organism>
<gene>
    <name evidence="1" type="ORF">ANN_12456</name>
</gene>
<reference evidence="1 2" key="1">
    <citation type="journal article" date="2022" name="Allergy">
        <title>Genome assembly and annotation of Periplaneta americana reveal a comprehensive cockroach allergen profile.</title>
        <authorList>
            <person name="Wang L."/>
            <person name="Xiong Q."/>
            <person name="Saelim N."/>
            <person name="Wang L."/>
            <person name="Nong W."/>
            <person name="Wan A.T."/>
            <person name="Shi M."/>
            <person name="Liu X."/>
            <person name="Cao Q."/>
            <person name="Hui J.H.L."/>
            <person name="Sookrung N."/>
            <person name="Leung T.F."/>
            <person name="Tungtrongchitr A."/>
            <person name="Tsui S.K.W."/>
        </authorList>
    </citation>
    <scope>NUCLEOTIDE SEQUENCE [LARGE SCALE GENOMIC DNA]</scope>
    <source>
        <strain evidence="1">PWHHKU_190912</strain>
    </source>
</reference>